<sequence length="122" mass="13728">MNSHWPALLWSAIIVTLLCIPGSSEPESSSLFSIPHIDKYIHFILFALFVIFWGRAISNKPKALFRKKLVWITLAGIFLGYILELVQKHFIPYRSYDGWDVVADAAGAILGLLISLKISAQK</sequence>
<evidence type="ECO:0000313" key="3">
    <source>
        <dbReference type="EMBL" id="WWC83360.1"/>
    </source>
</evidence>
<evidence type="ECO:0000313" key="4">
    <source>
        <dbReference type="Proteomes" id="UP001321305"/>
    </source>
</evidence>
<keyword evidence="1" id="KW-1133">Transmembrane helix</keyword>
<accession>A0ABZ2EIY3</accession>
<evidence type="ECO:0000256" key="1">
    <source>
        <dbReference type="SAM" id="Phobius"/>
    </source>
</evidence>
<dbReference type="PANTHER" id="PTHR28008">
    <property type="entry name" value="DOMAIN PROTEIN, PUTATIVE (AFU_ORTHOLOGUE AFUA_3G10980)-RELATED"/>
    <property type="match status" value="1"/>
</dbReference>
<organism evidence="3 4">
    <name type="scientific">Mycovorax composti</name>
    <dbReference type="NCBI Taxonomy" id="2962693"/>
    <lineage>
        <taxon>Bacteria</taxon>
        <taxon>Pseudomonadati</taxon>
        <taxon>Bacteroidota</taxon>
        <taxon>Chitinophagia</taxon>
        <taxon>Chitinophagales</taxon>
        <taxon>Chitinophagaceae</taxon>
        <taxon>Mycovorax</taxon>
    </lineage>
</organism>
<protein>
    <recommendedName>
        <fullName evidence="2">VanZ-like domain-containing protein</fullName>
    </recommendedName>
</protein>
<dbReference type="Pfam" id="PF04892">
    <property type="entry name" value="VanZ"/>
    <property type="match status" value="1"/>
</dbReference>
<reference evidence="4" key="1">
    <citation type="submission" date="2024-01" db="EMBL/GenBank/DDBJ databases">
        <title>Mycovorax composti gen. nov. sp. nov., a member of the family Chitinophagaceae isolated from button mushroom compost.</title>
        <authorList>
            <person name="Thai M."/>
            <person name="Bell T.L."/>
            <person name="Kertesz M.A."/>
        </authorList>
    </citation>
    <scope>NUCLEOTIDE SEQUENCE [LARGE SCALE GENOMIC DNA]</scope>
    <source>
        <strain evidence="4">C216</strain>
    </source>
</reference>
<dbReference type="EMBL" id="CP144143">
    <property type="protein sequence ID" value="WWC83360.1"/>
    <property type="molecule type" value="Genomic_DNA"/>
</dbReference>
<keyword evidence="1" id="KW-0472">Membrane</keyword>
<feature type="transmembrane region" description="Helical" evidence="1">
    <location>
        <begin position="40"/>
        <end position="57"/>
    </location>
</feature>
<feature type="domain" description="VanZ-like" evidence="2">
    <location>
        <begin position="34"/>
        <end position="115"/>
    </location>
</feature>
<gene>
    <name evidence="3" type="ORF">PIECOFPK_01072</name>
</gene>
<dbReference type="InterPro" id="IPR006976">
    <property type="entry name" value="VanZ-like"/>
</dbReference>
<name>A0ABZ2EIY3_9BACT</name>
<keyword evidence="1" id="KW-0812">Transmembrane</keyword>
<proteinExistence type="predicted"/>
<keyword evidence="4" id="KW-1185">Reference proteome</keyword>
<dbReference type="NCBIfam" id="NF037970">
    <property type="entry name" value="vanZ_1"/>
    <property type="match status" value="1"/>
</dbReference>
<feature type="transmembrane region" description="Helical" evidence="1">
    <location>
        <begin position="69"/>
        <end position="86"/>
    </location>
</feature>
<dbReference type="PANTHER" id="PTHR28008:SF1">
    <property type="entry name" value="DOMAIN PROTEIN, PUTATIVE (AFU_ORTHOLOGUE AFUA_3G10980)-RELATED"/>
    <property type="match status" value="1"/>
</dbReference>
<feature type="transmembrane region" description="Helical" evidence="1">
    <location>
        <begin position="98"/>
        <end position="116"/>
    </location>
</feature>
<evidence type="ECO:0000259" key="2">
    <source>
        <dbReference type="Pfam" id="PF04892"/>
    </source>
</evidence>
<dbReference type="Proteomes" id="UP001321305">
    <property type="component" value="Chromosome"/>
</dbReference>